<name>I0YRQ9_COCSC</name>
<evidence type="ECO:0000313" key="6">
    <source>
        <dbReference type="Proteomes" id="UP000007264"/>
    </source>
</evidence>
<keyword evidence="3" id="KW-0333">Golgi apparatus</keyword>
<dbReference type="GO" id="GO:0000139">
    <property type="term" value="C:Golgi membrane"/>
    <property type="evidence" value="ECO:0007669"/>
    <property type="project" value="UniProtKB-SubCell"/>
</dbReference>
<evidence type="ECO:0000256" key="2">
    <source>
        <dbReference type="ARBA" id="ARBA00010271"/>
    </source>
</evidence>
<gene>
    <name evidence="5" type="ORF">COCSUDRAFT_48268</name>
</gene>
<sequence length="334" mass="37637">MNNRLSSDIFGASQILSFYLVFFLPASAYLTSVATEPLNLASAYQADLLARTAKFRPGGHWYAGYAGPWLENQFYDHWVAHSPQSQRIYVPIHWTDVLHKAPHLIPVVQKVLDTLDPNFKYFSVSQLARAFNHPSLTLKVPKELDFVLFSSGGSSKPLQAVPVPLLKQELTPEGLSKTISVTFQGSVTHDLRNQLAVKLRKSFLFLNQSSDWAVILESSNFSICPRGFGSTSFRVAETIQLGTLPIYVWEQEAWLPYSNLLDWNDFAIVVSSHKLAELPEKIRQADVGKMQEALKKVQHMFTYNYTIEYILKQAAAMTVVPAKSAESIVQVNHY</sequence>
<reference evidence="5 6" key="1">
    <citation type="journal article" date="2012" name="Genome Biol.">
        <title>The genome of the polar eukaryotic microalga coccomyxa subellipsoidea reveals traits of cold adaptation.</title>
        <authorList>
            <person name="Blanc G."/>
            <person name="Agarkova I."/>
            <person name="Grimwood J."/>
            <person name="Kuo A."/>
            <person name="Brueggeman A."/>
            <person name="Dunigan D."/>
            <person name="Gurnon J."/>
            <person name="Ladunga I."/>
            <person name="Lindquist E."/>
            <person name="Lucas S."/>
            <person name="Pangilinan J."/>
            <person name="Proschold T."/>
            <person name="Salamov A."/>
            <person name="Schmutz J."/>
            <person name="Weeks D."/>
            <person name="Yamada T."/>
            <person name="Claverie J.M."/>
            <person name="Grigoriev I."/>
            <person name="Van Etten J."/>
            <person name="Lomsadze A."/>
            <person name="Borodovsky M."/>
        </authorList>
    </citation>
    <scope>NUCLEOTIDE SEQUENCE [LARGE SCALE GENOMIC DNA]</scope>
    <source>
        <strain evidence="5 6">C-169</strain>
    </source>
</reference>
<dbReference type="eggNOG" id="ENOG502SRR6">
    <property type="taxonomic scope" value="Eukaryota"/>
</dbReference>
<dbReference type="EMBL" id="AGSI01000013">
    <property type="protein sequence ID" value="EIE21078.1"/>
    <property type="molecule type" value="Genomic_DNA"/>
</dbReference>
<dbReference type="Proteomes" id="UP000007264">
    <property type="component" value="Unassembled WGS sequence"/>
</dbReference>
<dbReference type="RefSeq" id="XP_005645622.1">
    <property type="nucleotide sequence ID" value="XM_005645565.1"/>
</dbReference>
<comment type="subcellular location">
    <subcellularLocation>
        <location evidence="1">Golgi apparatus membrane</location>
        <topology evidence="1">Single-pass type II membrane protein</topology>
    </subcellularLocation>
</comment>
<dbReference type="InterPro" id="IPR004263">
    <property type="entry name" value="Exostosin"/>
</dbReference>
<proteinExistence type="inferred from homology"/>
<comment type="similarity">
    <text evidence="2">Belongs to the glycosyltransferase 47 family.</text>
</comment>
<accession>I0YRQ9</accession>
<dbReference type="GO" id="GO:0016757">
    <property type="term" value="F:glycosyltransferase activity"/>
    <property type="evidence" value="ECO:0007669"/>
    <property type="project" value="InterPro"/>
</dbReference>
<evidence type="ECO:0000259" key="4">
    <source>
        <dbReference type="Pfam" id="PF03016"/>
    </source>
</evidence>
<comment type="caution">
    <text evidence="5">The sequence shown here is derived from an EMBL/GenBank/DDBJ whole genome shotgun (WGS) entry which is preliminary data.</text>
</comment>
<dbReference type="PANTHER" id="PTHR11062">
    <property type="entry name" value="EXOSTOSIN HEPARAN SULFATE GLYCOSYLTRANSFERASE -RELATED"/>
    <property type="match status" value="1"/>
</dbReference>
<dbReference type="InterPro" id="IPR040911">
    <property type="entry name" value="Exostosin_GT47"/>
</dbReference>
<evidence type="ECO:0000313" key="5">
    <source>
        <dbReference type="EMBL" id="EIE21078.1"/>
    </source>
</evidence>
<organism evidence="5 6">
    <name type="scientific">Coccomyxa subellipsoidea (strain C-169)</name>
    <name type="common">Green microalga</name>
    <dbReference type="NCBI Taxonomy" id="574566"/>
    <lineage>
        <taxon>Eukaryota</taxon>
        <taxon>Viridiplantae</taxon>
        <taxon>Chlorophyta</taxon>
        <taxon>core chlorophytes</taxon>
        <taxon>Trebouxiophyceae</taxon>
        <taxon>Trebouxiophyceae incertae sedis</taxon>
        <taxon>Coccomyxaceae</taxon>
        <taxon>Coccomyxa</taxon>
        <taxon>Coccomyxa subellipsoidea</taxon>
    </lineage>
</organism>
<evidence type="ECO:0000256" key="1">
    <source>
        <dbReference type="ARBA" id="ARBA00004323"/>
    </source>
</evidence>
<dbReference type="Pfam" id="PF03016">
    <property type="entry name" value="Exostosin_GT47"/>
    <property type="match status" value="1"/>
</dbReference>
<evidence type="ECO:0000256" key="3">
    <source>
        <dbReference type="ARBA" id="ARBA00023034"/>
    </source>
</evidence>
<dbReference type="OrthoDB" id="1924787at2759"/>
<dbReference type="AlphaFoldDB" id="I0YRQ9"/>
<keyword evidence="6" id="KW-1185">Reference proteome</keyword>
<protein>
    <recommendedName>
        <fullName evidence="4">Exostosin GT47 domain-containing protein</fullName>
    </recommendedName>
</protein>
<feature type="domain" description="Exostosin GT47" evidence="4">
    <location>
        <begin position="176"/>
        <end position="280"/>
    </location>
</feature>
<dbReference type="KEGG" id="csl:COCSUDRAFT_48268"/>
<dbReference type="GeneID" id="17039060"/>